<protein>
    <recommendedName>
        <fullName evidence="2">NAD-dependent epimerase/dehydratase domain-containing protein</fullName>
    </recommendedName>
</protein>
<feature type="compositionally biased region" description="Basic and acidic residues" evidence="1">
    <location>
        <begin position="17"/>
        <end position="26"/>
    </location>
</feature>
<organism evidence="3 4">
    <name type="scientific">Capronia coronata CBS 617.96</name>
    <dbReference type="NCBI Taxonomy" id="1182541"/>
    <lineage>
        <taxon>Eukaryota</taxon>
        <taxon>Fungi</taxon>
        <taxon>Dikarya</taxon>
        <taxon>Ascomycota</taxon>
        <taxon>Pezizomycotina</taxon>
        <taxon>Eurotiomycetes</taxon>
        <taxon>Chaetothyriomycetidae</taxon>
        <taxon>Chaetothyriales</taxon>
        <taxon>Herpotrichiellaceae</taxon>
        <taxon>Capronia</taxon>
    </lineage>
</organism>
<dbReference type="AlphaFoldDB" id="W9Z3C1"/>
<dbReference type="Gene3D" id="3.40.50.720">
    <property type="entry name" value="NAD(P)-binding Rossmann-like Domain"/>
    <property type="match status" value="1"/>
</dbReference>
<evidence type="ECO:0000313" key="3">
    <source>
        <dbReference type="EMBL" id="EXJ96081.1"/>
    </source>
</evidence>
<reference evidence="3 4" key="1">
    <citation type="submission" date="2013-03" db="EMBL/GenBank/DDBJ databases">
        <title>The Genome Sequence of Capronia coronata CBS 617.96.</title>
        <authorList>
            <consortium name="The Broad Institute Genomics Platform"/>
            <person name="Cuomo C."/>
            <person name="de Hoog S."/>
            <person name="Gorbushina A."/>
            <person name="Walker B."/>
            <person name="Young S.K."/>
            <person name="Zeng Q."/>
            <person name="Gargeya S."/>
            <person name="Fitzgerald M."/>
            <person name="Haas B."/>
            <person name="Abouelleil A."/>
            <person name="Allen A.W."/>
            <person name="Alvarado L."/>
            <person name="Arachchi H.M."/>
            <person name="Berlin A.M."/>
            <person name="Chapman S.B."/>
            <person name="Gainer-Dewar J."/>
            <person name="Goldberg J."/>
            <person name="Griggs A."/>
            <person name="Gujja S."/>
            <person name="Hansen M."/>
            <person name="Howarth C."/>
            <person name="Imamovic A."/>
            <person name="Ireland A."/>
            <person name="Larimer J."/>
            <person name="McCowan C."/>
            <person name="Murphy C."/>
            <person name="Pearson M."/>
            <person name="Poon T.W."/>
            <person name="Priest M."/>
            <person name="Roberts A."/>
            <person name="Saif S."/>
            <person name="Shea T."/>
            <person name="Sisk P."/>
            <person name="Sykes S."/>
            <person name="Wortman J."/>
            <person name="Nusbaum C."/>
            <person name="Birren B."/>
        </authorList>
    </citation>
    <scope>NUCLEOTIDE SEQUENCE [LARGE SCALE GENOMIC DNA]</scope>
    <source>
        <strain evidence="3 4">CBS 617.96</strain>
    </source>
</reference>
<dbReference type="STRING" id="1182541.W9Z3C1"/>
<dbReference type="OrthoDB" id="2130169at2759"/>
<feature type="domain" description="NAD-dependent epimerase/dehydratase" evidence="2">
    <location>
        <begin position="34"/>
        <end position="252"/>
    </location>
</feature>
<accession>W9Z3C1</accession>
<dbReference type="Proteomes" id="UP000019484">
    <property type="component" value="Unassembled WGS sequence"/>
</dbReference>
<dbReference type="HOGENOM" id="CLU_007383_12_1_1"/>
<dbReference type="RefSeq" id="XP_007720310.1">
    <property type="nucleotide sequence ID" value="XM_007722120.1"/>
</dbReference>
<feature type="region of interest" description="Disordered" evidence="1">
    <location>
        <begin position="1"/>
        <end position="26"/>
    </location>
</feature>
<dbReference type="eggNOG" id="KOG1502">
    <property type="taxonomic scope" value="Eukaryota"/>
</dbReference>
<dbReference type="Pfam" id="PF01370">
    <property type="entry name" value="Epimerase"/>
    <property type="match status" value="1"/>
</dbReference>
<keyword evidence="4" id="KW-1185">Reference proteome</keyword>
<dbReference type="InterPro" id="IPR036291">
    <property type="entry name" value="NAD(P)-bd_dom_sf"/>
</dbReference>
<evidence type="ECO:0000313" key="4">
    <source>
        <dbReference type="Proteomes" id="UP000019484"/>
    </source>
</evidence>
<name>W9Z3C1_9EURO</name>
<dbReference type="InterPro" id="IPR051783">
    <property type="entry name" value="NAD(P)-dependent_oxidoreduct"/>
</dbReference>
<evidence type="ECO:0000256" key="1">
    <source>
        <dbReference type="SAM" id="MobiDB-lite"/>
    </source>
</evidence>
<dbReference type="PANTHER" id="PTHR48079">
    <property type="entry name" value="PROTEIN YEEZ"/>
    <property type="match status" value="1"/>
</dbReference>
<dbReference type="PANTHER" id="PTHR48079:SF6">
    <property type="entry name" value="NAD(P)-BINDING DOMAIN-CONTAINING PROTEIN-RELATED"/>
    <property type="match status" value="1"/>
</dbReference>
<dbReference type="InterPro" id="IPR001509">
    <property type="entry name" value="Epimerase_deHydtase"/>
</dbReference>
<sequence>MTLERNLKAEAGAEAGTETKPETETDGKKVFIIGPGFIGWNILELLVDQGYQVTALTRRAEHASGITQSGARALMGTLDDLELITSQAASSDITIQCATGDNLALAQAILDGARRRAQQGKNTIYIHTSGAKVFDDGAKGMFRSDRIYHDDWRDEMDSVPDHAPHRDVDLALTRAQEEDLLRDHLRLAIVLPPEVYGYDAKHGRLSMMIPNLTRFALRHGHPPVIGAGRAVETQVHYRDLVRGYVAVLHFLEHATPEAVRENPYWLCENGEEFSWMEAATVIGDSLCKAGKIADPTPKQPPRELYKELCGERTESYMGLNCRAKAVRLRQLGWEPTEKGIWESYLEDELPVILSENENGKEG</sequence>
<dbReference type="GO" id="GO:0005737">
    <property type="term" value="C:cytoplasm"/>
    <property type="evidence" value="ECO:0007669"/>
    <property type="project" value="TreeGrafter"/>
</dbReference>
<comment type="caution">
    <text evidence="3">The sequence shown here is derived from an EMBL/GenBank/DDBJ whole genome shotgun (WGS) entry which is preliminary data.</text>
</comment>
<dbReference type="SUPFAM" id="SSF51735">
    <property type="entry name" value="NAD(P)-binding Rossmann-fold domains"/>
    <property type="match status" value="1"/>
</dbReference>
<proteinExistence type="predicted"/>
<dbReference type="EMBL" id="AMWN01000001">
    <property type="protein sequence ID" value="EXJ96081.1"/>
    <property type="molecule type" value="Genomic_DNA"/>
</dbReference>
<dbReference type="GO" id="GO:0004029">
    <property type="term" value="F:aldehyde dehydrogenase (NAD+) activity"/>
    <property type="evidence" value="ECO:0007669"/>
    <property type="project" value="TreeGrafter"/>
</dbReference>
<evidence type="ECO:0000259" key="2">
    <source>
        <dbReference type="Pfam" id="PF01370"/>
    </source>
</evidence>
<gene>
    <name evidence="3" type="ORF">A1O1_01207</name>
</gene>
<dbReference type="GeneID" id="19156109"/>